<accession>A0ABW5FJE4</accession>
<dbReference type="Pfam" id="PF09995">
    <property type="entry name" value="MPAB_Lcp_cat"/>
    <property type="match status" value="1"/>
</dbReference>
<evidence type="ECO:0000259" key="2">
    <source>
        <dbReference type="Pfam" id="PF09995"/>
    </source>
</evidence>
<name>A0ABW5FJE4_9PSEU</name>
<organism evidence="3 4">
    <name type="scientific">Amycolatopsis pigmentata</name>
    <dbReference type="NCBI Taxonomy" id="450801"/>
    <lineage>
        <taxon>Bacteria</taxon>
        <taxon>Bacillati</taxon>
        <taxon>Actinomycetota</taxon>
        <taxon>Actinomycetes</taxon>
        <taxon>Pseudonocardiales</taxon>
        <taxon>Pseudonocardiaceae</taxon>
        <taxon>Amycolatopsis</taxon>
    </lineage>
</organism>
<dbReference type="Proteomes" id="UP001597417">
    <property type="component" value="Unassembled WGS sequence"/>
</dbReference>
<evidence type="ECO:0000313" key="3">
    <source>
        <dbReference type="EMBL" id="MFD2415119.1"/>
    </source>
</evidence>
<keyword evidence="3" id="KW-0560">Oxidoreductase</keyword>
<comment type="caution">
    <text evidence="3">The sequence shown here is derived from an EMBL/GenBank/DDBJ whole genome shotgun (WGS) entry which is preliminary data.</text>
</comment>
<dbReference type="EMBL" id="JBHUKR010000004">
    <property type="protein sequence ID" value="MFD2415119.1"/>
    <property type="molecule type" value="Genomic_DNA"/>
</dbReference>
<reference evidence="4" key="1">
    <citation type="journal article" date="2019" name="Int. J. Syst. Evol. Microbiol.">
        <title>The Global Catalogue of Microorganisms (GCM) 10K type strain sequencing project: providing services to taxonomists for standard genome sequencing and annotation.</title>
        <authorList>
            <consortium name="The Broad Institute Genomics Platform"/>
            <consortium name="The Broad Institute Genome Sequencing Center for Infectious Disease"/>
            <person name="Wu L."/>
            <person name="Ma J."/>
        </authorList>
    </citation>
    <scope>NUCLEOTIDE SEQUENCE [LARGE SCALE GENOMIC DNA]</scope>
    <source>
        <strain evidence="4">CGMCC 4.7645</strain>
    </source>
</reference>
<dbReference type="InterPro" id="IPR018713">
    <property type="entry name" value="MPAB/Lcp_cat_dom"/>
</dbReference>
<evidence type="ECO:0000256" key="1">
    <source>
        <dbReference type="SAM" id="MobiDB-lite"/>
    </source>
</evidence>
<evidence type="ECO:0000313" key="4">
    <source>
        <dbReference type="Proteomes" id="UP001597417"/>
    </source>
</evidence>
<dbReference type="InterPro" id="IPR046366">
    <property type="entry name" value="MPAB"/>
</dbReference>
<dbReference type="RefSeq" id="WP_378260638.1">
    <property type="nucleotide sequence ID" value="NZ_JBHUKR010000004.1"/>
</dbReference>
<sequence>MMGDRYRRLRHIQTLDPERDHTEICRIITRYEFPWDYRVGFEMSVLTDLLVPSISRVLAESRNFAEAGQKRFDDTMLFEYEMKRSGPDSAHGHDAVRVLNRIHRGYGISNEDFLYVLASQTLSPIEWIGNYGWRPLSEHEIRALVASARAQGRLMGLTGIPDDYEGFQRLLREQRAQRAAFDPANREVAADVLAVIVNWFPAPLRPILRVYVPKTIAALLPPELPPLLGLAAPPRWLTKVARAALRARGRLLRFLPPRPDSRPYRPKPRSYPRGWTVEDFGPLPRKNAS</sequence>
<feature type="region of interest" description="Disordered" evidence="1">
    <location>
        <begin position="258"/>
        <end position="289"/>
    </location>
</feature>
<dbReference type="GO" id="GO:0016491">
    <property type="term" value="F:oxidoreductase activity"/>
    <property type="evidence" value="ECO:0007669"/>
    <property type="project" value="UniProtKB-KW"/>
</dbReference>
<protein>
    <submittedName>
        <fullName evidence="3">Oxygenase MpaB family protein</fullName>
        <ecNumber evidence="3">1.-.-.-</ecNumber>
    </submittedName>
</protein>
<dbReference type="EC" id="1.-.-.-" evidence="3"/>
<gene>
    <name evidence="3" type="ORF">ACFSXZ_02140</name>
</gene>
<dbReference type="PANTHER" id="PTHR36124:SF1">
    <property type="entry name" value="ER-BOUND OXYGENASE MPAB_MPAB'_RUBBER OXYGENASE CATALYTIC DOMAIN-CONTAINING PROTEIN"/>
    <property type="match status" value="1"/>
</dbReference>
<keyword evidence="4" id="KW-1185">Reference proteome</keyword>
<proteinExistence type="predicted"/>
<dbReference type="PANTHER" id="PTHR36124">
    <property type="match status" value="1"/>
</dbReference>
<feature type="domain" description="ER-bound oxygenase mpaB/mpaB'/Rubber oxygenase catalytic" evidence="2">
    <location>
        <begin position="42"/>
        <end position="245"/>
    </location>
</feature>